<sequence length="117" mass="13299">MRVFSSGTGQWENRTYVREGEAAGTVSTTRFGDFYKHHAAYWKGELYVHCESDFVIRISLSNGKFQVIKPPEGRKLSIFHGLYLGKSEKGVYCALVDDEDSLCRLSVWILKEISGRS</sequence>
<dbReference type="Proteomes" id="UP001054889">
    <property type="component" value="Unassembled WGS sequence"/>
</dbReference>
<gene>
    <name evidence="1" type="primary">ga12938</name>
    <name evidence="1" type="ORF">PR202_ga12938</name>
</gene>
<dbReference type="AlphaFoldDB" id="A0AAV5CDJ4"/>
<dbReference type="EMBL" id="BQKI01000006">
    <property type="protein sequence ID" value="GJM96126.1"/>
    <property type="molecule type" value="Genomic_DNA"/>
</dbReference>
<name>A0AAV5CDJ4_ELECO</name>
<protein>
    <submittedName>
        <fullName evidence="1">Uncharacterized protein</fullName>
    </submittedName>
</protein>
<reference evidence="1" key="1">
    <citation type="journal article" date="2018" name="DNA Res.">
        <title>Multiple hybrid de novo genome assembly of finger millet, an orphan allotetraploid crop.</title>
        <authorList>
            <person name="Hatakeyama M."/>
            <person name="Aluri S."/>
            <person name="Balachadran M.T."/>
            <person name="Sivarajan S.R."/>
            <person name="Patrignani A."/>
            <person name="Gruter S."/>
            <person name="Poveda L."/>
            <person name="Shimizu-Inatsugi R."/>
            <person name="Baeten J."/>
            <person name="Francoijs K.J."/>
            <person name="Nataraja K.N."/>
            <person name="Reddy Y.A.N."/>
            <person name="Phadnis S."/>
            <person name="Ravikumar R.L."/>
            <person name="Schlapbach R."/>
            <person name="Sreeman S.M."/>
            <person name="Shimizu K.K."/>
        </authorList>
    </citation>
    <scope>NUCLEOTIDE SEQUENCE</scope>
</reference>
<evidence type="ECO:0000313" key="1">
    <source>
        <dbReference type="EMBL" id="GJM96126.1"/>
    </source>
</evidence>
<organism evidence="1 2">
    <name type="scientific">Eleusine coracana subsp. coracana</name>
    <dbReference type="NCBI Taxonomy" id="191504"/>
    <lineage>
        <taxon>Eukaryota</taxon>
        <taxon>Viridiplantae</taxon>
        <taxon>Streptophyta</taxon>
        <taxon>Embryophyta</taxon>
        <taxon>Tracheophyta</taxon>
        <taxon>Spermatophyta</taxon>
        <taxon>Magnoliopsida</taxon>
        <taxon>Liliopsida</taxon>
        <taxon>Poales</taxon>
        <taxon>Poaceae</taxon>
        <taxon>PACMAD clade</taxon>
        <taxon>Chloridoideae</taxon>
        <taxon>Cynodonteae</taxon>
        <taxon>Eleusininae</taxon>
        <taxon>Eleusine</taxon>
    </lineage>
</organism>
<comment type="caution">
    <text evidence="1">The sequence shown here is derived from an EMBL/GenBank/DDBJ whole genome shotgun (WGS) entry which is preliminary data.</text>
</comment>
<proteinExistence type="predicted"/>
<reference evidence="1" key="2">
    <citation type="submission" date="2021-12" db="EMBL/GenBank/DDBJ databases">
        <title>Resequencing data analysis of finger millet.</title>
        <authorList>
            <person name="Hatakeyama M."/>
            <person name="Aluri S."/>
            <person name="Balachadran M.T."/>
            <person name="Sivarajan S.R."/>
            <person name="Poveda L."/>
            <person name="Shimizu-Inatsugi R."/>
            <person name="Schlapbach R."/>
            <person name="Sreeman S.M."/>
            <person name="Shimizu K.K."/>
        </authorList>
    </citation>
    <scope>NUCLEOTIDE SEQUENCE</scope>
</reference>
<dbReference type="PANTHER" id="PTHR34591">
    <property type="entry name" value="OS03G0653100 PROTEIN-RELATED"/>
    <property type="match status" value="1"/>
</dbReference>
<keyword evidence="2" id="KW-1185">Reference proteome</keyword>
<evidence type="ECO:0000313" key="2">
    <source>
        <dbReference type="Proteomes" id="UP001054889"/>
    </source>
</evidence>
<accession>A0AAV5CDJ4</accession>